<dbReference type="InterPro" id="IPR011990">
    <property type="entry name" value="TPR-like_helical_dom_sf"/>
</dbReference>
<organism evidence="3 4">
    <name type="scientific">Streptomyces paromomycinus</name>
    <name type="common">Streptomyces rimosus subsp. paromomycinus</name>
    <dbReference type="NCBI Taxonomy" id="92743"/>
    <lineage>
        <taxon>Bacteria</taxon>
        <taxon>Bacillati</taxon>
        <taxon>Actinomycetota</taxon>
        <taxon>Actinomycetes</taxon>
        <taxon>Kitasatosporales</taxon>
        <taxon>Streptomycetaceae</taxon>
        <taxon>Streptomyces</taxon>
    </lineage>
</organism>
<dbReference type="SUPFAM" id="SSF48452">
    <property type="entry name" value="TPR-like"/>
    <property type="match status" value="2"/>
</dbReference>
<evidence type="ECO:0000313" key="3">
    <source>
        <dbReference type="EMBL" id="GCD44574.1"/>
    </source>
</evidence>
<dbReference type="Pfam" id="PF13424">
    <property type="entry name" value="TPR_12"/>
    <property type="match status" value="1"/>
</dbReference>
<accession>A0A401W5F6</accession>
<dbReference type="InterPro" id="IPR027417">
    <property type="entry name" value="P-loop_NTPase"/>
</dbReference>
<keyword evidence="4" id="KW-1185">Reference proteome</keyword>
<evidence type="ECO:0000259" key="2">
    <source>
        <dbReference type="Pfam" id="PF13191"/>
    </source>
</evidence>
<protein>
    <submittedName>
        <fullName evidence="3">NTPase</fullName>
    </submittedName>
</protein>
<feature type="compositionally biased region" description="Basic and acidic residues" evidence="1">
    <location>
        <begin position="727"/>
        <end position="745"/>
    </location>
</feature>
<proteinExistence type="predicted"/>
<evidence type="ECO:0000313" key="4">
    <source>
        <dbReference type="Proteomes" id="UP000286746"/>
    </source>
</evidence>
<feature type="domain" description="Orc1-like AAA ATPase" evidence="2">
    <location>
        <begin position="52"/>
        <end position="105"/>
    </location>
</feature>
<feature type="region of interest" description="Disordered" evidence="1">
    <location>
        <begin position="717"/>
        <end position="745"/>
    </location>
</feature>
<sequence length="745" mass="80173">MRRDTNAIGGSARIHGTSIQAGDVSGGIHVHAVPASPLPVPRQLLSVPPHFTDRENDLSALADLHGRFPELSTPLIVVSGPAGIGKTALVSRWLRGMTGRFPDGQLYADLRGHSETGPADPGDVMGQFLRALGVVQVPHGLDERAALWRSVTDGLHVSIMLDNVLSAAQARPLLPGGRHCLVVVTSRYRLTGLRADGALHHELGLLEQDAAVEILTLGIGAERVRREGGAVHQVVSLCAGLPLAVCLASARLASRPRQPVRTMAEALAQDRGRLAALAVEGELSVYAALDESYAVLTPEAARLYRRLALLPARQLDSRLAAVALRVPLGEAERLLDVLVEANLLEDTGPDAYRFHDLVRLHAEERGRAEESPAAQEETSRRVGDWHLHTASAAQKLLSPIQFTLNRTYVHEPTVSCPFADESGALTWLETRRADLMATVRTADEKRWDTLAWQLVDALWPLFHRLRHYDLWIEAHEIGRRAARRDGDRTAERQMLNSGAIGLNAAGRTDDAIDWFTQSLRAAREAGDTRDEGQALLGIGAAHREAGRFQEAEVHLHRAISTWQTAGYGRGVALARIILGEIALEDVQGERSGGAGGAGGAGSAGGAGGPAERAAELFAQAHEALVALNDPYDAARALAFSGRVSALTGPYDTAAERLGEALRFFASAGSAHWQARVSEMLGTCAHEHSLPDTAREHWERARSLYALQSPSDARRVGDLLAGLSGARRPVDPADPREERPTDPSEN</sequence>
<dbReference type="InterPro" id="IPR041664">
    <property type="entry name" value="AAA_16"/>
</dbReference>
<dbReference type="PANTHER" id="PTHR47691:SF3">
    <property type="entry name" value="HTH-TYPE TRANSCRIPTIONAL REGULATOR RV0890C-RELATED"/>
    <property type="match status" value="1"/>
</dbReference>
<dbReference type="Proteomes" id="UP000286746">
    <property type="component" value="Unassembled WGS sequence"/>
</dbReference>
<dbReference type="EMBL" id="BHZD01000001">
    <property type="protein sequence ID" value="GCD44574.1"/>
    <property type="molecule type" value="Genomic_DNA"/>
</dbReference>
<reference evidence="3 4" key="1">
    <citation type="submission" date="2018-11" db="EMBL/GenBank/DDBJ databases">
        <title>Whole genome sequence of Streptomyces paromomycinus NBRC 15454(T).</title>
        <authorList>
            <person name="Komaki H."/>
            <person name="Tamura T."/>
        </authorList>
    </citation>
    <scope>NUCLEOTIDE SEQUENCE [LARGE SCALE GENOMIC DNA]</scope>
    <source>
        <strain evidence="3 4">NBRC 15454</strain>
    </source>
</reference>
<dbReference type="Gene3D" id="3.40.50.300">
    <property type="entry name" value="P-loop containing nucleotide triphosphate hydrolases"/>
    <property type="match status" value="1"/>
</dbReference>
<dbReference type="PANTHER" id="PTHR47691">
    <property type="entry name" value="REGULATOR-RELATED"/>
    <property type="match status" value="1"/>
</dbReference>
<gene>
    <name evidence="3" type="ORF">GKJPGBOP_04274</name>
</gene>
<feature type="region of interest" description="Disordered" evidence="1">
    <location>
        <begin position="589"/>
        <end position="609"/>
    </location>
</feature>
<comment type="caution">
    <text evidence="3">The sequence shown here is derived from an EMBL/GenBank/DDBJ whole genome shotgun (WGS) entry which is preliminary data.</text>
</comment>
<evidence type="ECO:0000256" key="1">
    <source>
        <dbReference type="SAM" id="MobiDB-lite"/>
    </source>
</evidence>
<name>A0A401W5F6_STREY</name>
<feature type="compositionally biased region" description="Gly residues" evidence="1">
    <location>
        <begin position="590"/>
        <end position="608"/>
    </location>
</feature>
<dbReference type="Gene3D" id="1.25.40.10">
    <property type="entry name" value="Tetratricopeptide repeat domain"/>
    <property type="match status" value="2"/>
</dbReference>
<dbReference type="SUPFAM" id="SSF52540">
    <property type="entry name" value="P-loop containing nucleoside triphosphate hydrolases"/>
    <property type="match status" value="1"/>
</dbReference>
<dbReference type="Pfam" id="PF13191">
    <property type="entry name" value="AAA_16"/>
    <property type="match status" value="1"/>
</dbReference>
<dbReference type="AlphaFoldDB" id="A0A401W5F6"/>